<feature type="chain" id="PRO_5042156706" evidence="2">
    <location>
        <begin position="19"/>
        <end position="218"/>
    </location>
</feature>
<organism evidence="3 4">
    <name type="scientific">Caenorhabditis briggsae</name>
    <dbReference type="NCBI Taxonomy" id="6238"/>
    <lineage>
        <taxon>Eukaryota</taxon>
        <taxon>Metazoa</taxon>
        <taxon>Ecdysozoa</taxon>
        <taxon>Nematoda</taxon>
        <taxon>Chromadorea</taxon>
        <taxon>Rhabditida</taxon>
        <taxon>Rhabditina</taxon>
        <taxon>Rhabditomorpha</taxon>
        <taxon>Rhabditoidea</taxon>
        <taxon>Rhabditidae</taxon>
        <taxon>Peloderinae</taxon>
        <taxon>Caenorhabditis</taxon>
    </lineage>
</organism>
<dbReference type="PANTHER" id="PTHR36519">
    <property type="entry name" value="FIP (FUNGUS-INDUCED PROTEIN) RELATED-RELATED"/>
    <property type="match status" value="1"/>
</dbReference>
<dbReference type="Proteomes" id="UP000827892">
    <property type="component" value="Chromosome III"/>
</dbReference>
<evidence type="ECO:0000256" key="2">
    <source>
        <dbReference type="SAM" id="SignalP"/>
    </source>
</evidence>
<sequence length="218" mass="24733">MAKILIFILLTSSSLSLAEKEINITSSEKSGNLTHPNNEIHIPNSPENDDDEIPLEVILQKTREFDDAPTRPDIPYLPLIQRCSIDADCSSESACFDGKCLNASRFQLFPYLFQRCQSRLDCPSDSVYFLKKMTHALLKTVLLLLLLIPLSLAASTRGQCLTDRNCDQHHKCVNRHCFHQREYVFKCINDLTCPDFHSCHNGVCLMEKTSSKNQKSNV</sequence>
<gene>
    <name evidence="3" type="ORF">L3Y34_001539</name>
</gene>
<accession>A0AAE9DCE9</accession>
<evidence type="ECO:0000313" key="3">
    <source>
        <dbReference type="EMBL" id="ULU01252.1"/>
    </source>
</evidence>
<dbReference type="EMBL" id="CP090893">
    <property type="protein sequence ID" value="ULU01252.1"/>
    <property type="molecule type" value="Genomic_DNA"/>
</dbReference>
<evidence type="ECO:0000256" key="1">
    <source>
        <dbReference type="SAM" id="MobiDB-lite"/>
    </source>
</evidence>
<keyword evidence="2" id="KW-0732">Signal</keyword>
<protein>
    <submittedName>
        <fullName evidence="3">Uncharacterized protein</fullName>
    </submittedName>
</protein>
<dbReference type="PANTHER" id="PTHR36519:SF4">
    <property type="entry name" value="DICKKOPF_N DOMAIN-CONTAINING PROTEIN"/>
    <property type="match status" value="1"/>
</dbReference>
<evidence type="ECO:0000313" key="4">
    <source>
        <dbReference type="Proteomes" id="UP000827892"/>
    </source>
</evidence>
<proteinExistence type="predicted"/>
<dbReference type="AlphaFoldDB" id="A0AAE9DCE9"/>
<reference evidence="3 4" key="1">
    <citation type="submission" date="2022-05" db="EMBL/GenBank/DDBJ databases">
        <title>Chromosome-level reference genomes for two strains of Caenorhabditis briggsae: an improved platform for comparative genomics.</title>
        <authorList>
            <person name="Stevens L."/>
            <person name="Andersen E.C."/>
        </authorList>
    </citation>
    <scope>NUCLEOTIDE SEQUENCE [LARGE SCALE GENOMIC DNA]</scope>
    <source>
        <strain evidence="3">QX1410_ONT</strain>
        <tissue evidence="3">Whole-organism</tissue>
    </source>
</reference>
<feature type="signal peptide" evidence="2">
    <location>
        <begin position="1"/>
        <end position="18"/>
    </location>
</feature>
<feature type="region of interest" description="Disordered" evidence="1">
    <location>
        <begin position="28"/>
        <end position="47"/>
    </location>
</feature>
<name>A0AAE9DCE9_CAEBR</name>
<feature type="compositionally biased region" description="Polar residues" evidence="1">
    <location>
        <begin position="28"/>
        <end position="37"/>
    </location>
</feature>